<keyword evidence="8" id="KW-1185">Reference proteome</keyword>
<feature type="transmembrane region" description="Helical" evidence="7">
    <location>
        <begin position="149"/>
        <end position="164"/>
    </location>
</feature>
<feature type="transmembrane region" description="Helical" evidence="7">
    <location>
        <begin position="634"/>
        <end position="653"/>
    </location>
</feature>
<feature type="transmembrane region" description="Helical" evidence="7">
    <location>
        <begin position="31"/>
        <end position="52"/>
    </location>
</feature>
<dbReference type="AlphaFoldDB" id="A0A7E6EQN5"/>
<feature type="transmembrane region" description="Helical" evidence="7">
    <location>
        <begin position="607"/>
        <end position="628"/>
    </location>
</feature>
<reference evidence="9" key="1">
    <citation type="submission" date="2025-08" db="UniProtKB">
        <authorList>
            <consortium name="RefSeq"/>
        </authorList>
    </citation>
    <scope>IDENTIFICATION</scope>
</reference>
<keyword evidence="3 7" id="KW-0812">Transmembrane</keyword>
<name>A0A7E6EQN5_9MOLL</name>
<gene>
    <name evidence="9" type="primary">LOC115209732</name>
</gene>
<dbReference type="InterPro" id="IPR002549">
    <property type="entry name" value="AI-2E-like"/>
</dbReference>
<feature type="transmembrane region" description="Helical" evidence="7">
    <location>
        <begin position="697"/>
        <end position="718"/>
    </location>
</feature>
<dbReference type="Pfam" id="PF01594">
    <property type="entry name" value="AI-2E_transport"/>
    <property type="match status" value="1"/>
</dbReference>
<comment type="similarity">
    <text evidence="2">Belongs to the autoinducer-2 exporter (AI-2E) (TC 2.A.86) family.</text>
</comment>
<evidence type="ECO:0000256" key="4">
    <source>
        <dbReference type="ARBA" id="ARBA00022989"/>
    </source>
</evidence>
<comment type="subcellular location">
    <subcellularLocation>
        <location evidence="1">Membrane</location>
        <topology evidence="1">Multi-pass membrane protein</topology>
    </subcellularLocation>
</comment>
<sequence length="890" mass="97899">MASPSFEYFRSSFDNVFQILPQGHEKALKKALYNTAANFFVIFASLVLVAVYFVLQAFLRPLLWAVLCGTFLYPFKRTLTSVLRSWLQGLHESGTPFAAGVVLIPIKSVNDISEIISNTLIKHFKLIIVGAVGLPCLNLLYYFGPIDSIFSWIYNFFSFLYNVIQCFSSGWIWTVVLGYVIMIALYWKPENNKQLQYLSIPVWVLFVLHLCSSAGSLSAPIFILAVAMLAIGYVSEVNQAKAEKGEVSADKEPSDSPMYAAFAMLTTPKSTPTLQRRTPIEELPTEGTEGTSTEASGSGDAKASKVKSLSVGTHPPHQEKKKVKTNQHRSLSDQCFIALFWAFVLVRLWMHAWILLLIPIPVLFLIFKKLLKRFNCKFGCIRDCCNNWFQARRDVLFPAPVRGVMKLLSNADRKLISILEQSLDSATSVLFIFILLFGTALFTVFFVFQVHQESMHLVQVTSNVLNKSVNPEISQWLPNGNAMQKAMDSMVANAYFYGRDWIASKIRDAVQGRGGNNTHIEKEVLEVWDRLYKSWFDRNNTNLVDKPEILAGGNLTALWSLASKRSGFVITDVINFAKSNIGTLMSKSSSDKLEAARLNQVLESVWLVLKGNVNLAFSFVTAVLSLLFGGGTALLNFIISAAIFLTTLFYLLASSGDQYKPVQWFTAFGSPIQGGNNIGQAVEDAVGGVFMASLKMAAFYGLYTWLTHTIFSVNIVFIPSALAAVFGAIPFLGTYWAAVPAVLELWLVNREGLQAILLIVAHLLPSSVVDTAIYSEIKGGHPYMTGLSIAGGIYCLGLEGALIGPIVLCFLVAAISIYGKLLQGGSSQPEAGTTRPPGTLSDSCGLSRIASSSIGNSPISPVTGILVPWPPELQLRRSFSTDPVMAYKSN</sequence>
<dbReference type="KEGG" id="osn:115209732"/>
<feature type="compositionally biased region" description="Low complexity" evidence="6">
    <location>
        <begin position="285"/>
        <end position="299"/>
    </location>
</feature>
<feature type="region of interest" description="Disordered" evidence="6">
    <location>
        <begin position="271"/>
        <end position="301"/>
    </location>
</feature>
<evidence type="ECO:0000256" key="6">
    <source>
        <dbReference type="SAM" id="MobiDB-lite"/>
    </source>
</evidence>
<evidence type="ECO:0000256" key="5">
    <source>
        <dbReference type="ARBA" id="ARBA00023136"/>
    </source>
</evidence>
<evidence type="ECO:0000256" key="3">
    <source>
        <dbReference type="ARBA" id="ARBA00022692"/>
    </source>
</evidence>
<feature type="transmembrane region" description="Helical" evidence="7">
    <location>
        <begin position="336"/>
        <end position="367"/>
    </location>
</feature>
<feature type="region of interest" description="Disordered" evidence="6">
    <location>
        <begin position="306"/>
        <end position="325"/>
    </location>
</feature>
<proteinExistence type="inferred from homology"/>
<feature type="transmembrane region" description="Helical" evidence="7">
    <location>
        <begin position="755"/>
        <end position="775"/>
    </location>
</feature>
<feature type="transmembrane region" description="Helical" evidence="7">
    <location>
        <begin position="429"/>
        <end position="448"/>
    </location>
</feature>
<dbReference type="GO" id="GO:0016020">
    <property type="term" value="C:membrane"/>
    <property type="evidence" value="ECO:0007669"/>
    <property type="project" value="UniProtKB-SubCell"/>
</dbReference>
<dbReference type="PANTHER" id="PTHR21716:SF4">
    <property type="entry name" value="TRANSMEMBRANE PROTEIN 245"/>
    <property type="match status" value="1"/>
</dbReference>
<dbReference type="PANTHER" id="PTHR21716">
    <property type="entry name" value="TRANSMEMBRANE PROTEIN"/>
    <property type="match status" value="1"/>
</dbReference>
<feature type="transmembrane region" description="Helical" evidence="7">
    <location>
        <begin position="171"/>
        <end position="187"/>
    </location>
</feature>
<keyword evidence="4 7" id="KW-1133">Transmembrane helix</keyword>
<evidence type="ECO:0000256" key="1">
    <source>
        <dbReference type="ARBA" id="ARBA00004141"/>
    </source>
</evidence>
<accession>A0A7E6EQN5</accession>
<organism evidence="8 9">
    <name type="scientific">Octopus sinensis</name>
    <name type="common">East Asian common octopus</name>
    <dbReference type="NCBI Taxonomy" id="2607531"/>
    <lineage>
        <taxon>Eukaryota</taxon>
        <taxon>Metazoa</taxon>
        <taxon>Spiralia</taxon>
        <taxon>Lophotrochozoa</taxon>
        <taxon>Mollusca</taxon>
        <taxon>Cephalopoda</taxon>
        <taxon>Coleoidea</taxon>
        <taxon>Octopodiformes</taxon>
        <taxon>Octopoda</taxon>
        <taxon>Incirrata</taxon>
        <taxon>Octopodidae</taxon>
        <taxon>Octopus</taxon>
    </lineage>
</organism>
<evidence type="ECO:0000313" key="8">
    <source>
        <dbReference type="Proteomes" id="UP000515154"/>
    </source>
</evidence>
<feature type="transmembrane region" description="Helical" evidence="7">
    <location>
        <begin position="724"/>
        <end position="748"/>
    </location>
</feature>
<feature type="transmembrane region" description="Helical" evidence="7">
    <location>
        <begin position="207"/>
        <end position="234"/>
    </location>
</feature>
<dbReference type="RefSeq" id="XP_036357255.1">
    <property type="nucleotide sequence ID" value="XM_036501362.1"/>
</dbReference>
<evidence type="ECO:0000313" key="9">
    <source>
        <dbReference type="RefSeq" id="XP_036357255.1"/>
    </source>
</evidence>
<keyword evidence="5 7" id="KW-0472">Membrane</keyword>
<evidence type="ECO:0000256" key="7">
    <source>
        <dbReference type="SAM" id="Phobius"/>
    </source>
</evidence>
<feature type="transmembrane region" description="Helical" evidence="7">
    <location>
        <begin position="787"/>
        <end position="818"/>
    </location>
</feature>
<protein>
    <submittedName>
        <fullName evidence="9">Transmembrane protein 245 isoform X1</fullName>
    </submittedName>
</protein>
<dbReference type="Proteomes" id="UP000515154">
    <property type="component" value="Linkage group LG3"/>
</dbReference>
<evidence type="ECO:0000256" key="2">
    <source>
        <dbReference type="ARBA" id="ARBA00009773"/>
    </source>
</evidence>